<accession>A0A3T1CFD2</accession>
<feature type="domain" description="N-acetyltransferase" evidence="3">
    <location>
        <begin position="4"/>
        <end position="151"/>
    </location>
</feature>
<evidence type="ECO:0000256" key="1">
    <source>
        <dbReference type="ARBA" id="ARBA00022679"/>
    </source>
</evidence>
<evidence type="ECO:0000313" key="5">
    <source>
        <dbReference type="Proteomes" id="UP000290057"/>
    </source>
</evidence>
<keyword evidence="5" id="KW-1185">Reference proteome</keyword>
<dbReference type="Pfam" id="PF00583">
    <property type="entry name" value="Acetyltransf_1"/>
    <property type="match status" value="1"/>
</dbReference>
<dbReference type="SUPFAM" id="SSF55729">
    <property type="entry name" value="Acyl-CoA N-acyltransferases (Nat)"/>
    <property type="match status" value="1"/>
</dbReference>
<organism evidence="4 5">
    <name type="scientific">Qipengyuania flava</name>
    <dbReference type="NCBI Taxonomy" id="192812"/>
    <lineage>
        <taxon>Bacteria</taxon>
        <taxon>Pseudomonadati</taxon>
        <taxon>Pseudomonadota</taxon>
        <taxon>Alphaproteobacteria</taxon>
        <taxon>Sphingomonadales</taxon>
        <taxon>Erythrobacteraceae</taxon>
        <taxon>Qipengyuania</taxon>
    </lineage>
</organism>
<dbReference type="InterPro" id="IPR000182">
    <property type="entry name" value="GNAT_dom"/>
</dbReference>
<evidence type="ECO:0000259" key="3">
    <source>
        <dbReference type="PROSITE" id="PS51186"/>
    </source>
</evidence>
<name>A0A3T1CFD2_9SPHN</name>
<protein>
    <submittedName>
        <fullName evidence="4">N-acetyltransferase</fullName>
    </submittedName>
</protein>
<sequence length="171" mass="17787">MSAIAIRPESPDDAAAIHAVIEAAFLGMPFADGDEQHLPARLREDGDLALSLVAEDAERIVGHIAFSPVTIAGGSTGWYGLAPLSVLPELHGQGIGSALAKRGIADMQARGAHGLVVLGDPAYYSRFGFENDPALRYSGAPAEYFQCLSFEGSTPAGEVAFAPAFSGSRTD</sequence>
<dbReference type="PROSITE" id="PS51186">
    <property type="entry name" value="GNAT"/>
    <property type="match status" value="1"/>
</dbReference>
<dbReference type="AlphaFoldDB" id="A0A3T1CFD2"/>
<gene>
    <name evidence="4" type="ORF">EKJ_05410</name>
</gene>
<reference evidence="4 5" key="1">
    <citation type="submission" date="2019-01" db="EMBL/GenBank/DDBJ databases">
        <title>Complete genome sequence of Erythrobacter flavus KJ5.</title>
        <authorList>
            <person name="Kanesaki Y."/>
            <person name="Brotosudarmo T."/>
            <person name="Moriuchi R."/>
            <person name="Awai K."/>
        </authorList>
    </citation>
    <scope>NUCLEOTIDE SEQUENCE [LARGE SCALE GENOMIC DNA]</scope>
    <source>
        <strain evidence="4 5">KJ5</strain>
    </source>
</reference>
<keyword evidence="1 4" id="KW-0808">Transferase</keyword>
<dbReference type="RefSeq" id="WP_130585807.1">
    <property type="nucleotide sequence ID" value="NZ_AP019389.1"/>
</dbReference>
<dbReference type="InterPro" id="IPR050832">
    <property type="entry name" value="Bact_Acetyltransf"/>
</dbReference>
<dbReference type="Proteomes" id="UP000290057">
    <property type="component" value="Chromosome"/>
</dbReference>
<evidence type="ECO:0000313" key="4">
    <source>
        <dbReference type="EMBL" id="BBI19694.1"/>
    </source>
</evidence>
<dbReference type="CDD" id="cd04301">
    <property type="entry name" value="NAT_SF"/>
    <property type="match status" value="1"/>
</dbReference>
<proteinExistence type="predicted"/>
<dbReference type="Gene3D" id="3.40.630.30">
    <property type="match status" value="1"/>
</dbReference>
<keyword evidence="2" id="KW-0012">Acyltransferase</keyword>
<dbReference type="PANTHER" id="PTHR43877">
    <property type="entry name" value="AMINOALKYLPHOSPHONATE N-ACETYLTRANSFERASE-RELATED-RELATED"/>
    <property type="match status" value="1"/>
</dbReference>
<dbReference type="GO" id="GO:0016747">
    <property type="term" value="F:acyltransferase activity, transferring groups other than amino-acyl groups"/>
    <property type="evidence" value="ECO:0007669"/>
    <property type="project" value="InterPro"/>
</dbReference>
<evidence type="ECO:0000256" key="2">
    <source>
        <dbReference type="ARBA" id="ARBA00023315"/>
    </source>
</evidence>
<dbReference type="PANTHER" id="PTHR43877:SF1">
    <property type="entry name" value="ACETYLTRANSFERASE"/>
    <property type="match status" value="1"/>
</dbReference>
<dbReference type="InterPro" id="IPR016181">
    <property type="entry name" value="Acyl_CoA_acyltransferase"/>
</dbReference>
<dbReference type="EMBL" id="AP019389">
    <property type="protein sequence ID" value="BBI19694.1"/>
    <property type="molecule type" value="Genomic_DNA"/>
</dbReference>